<proteinExistence type="predicted"/>
<keyword evidence="2" id="KW-1185">Reference proteome</keyword>
<dbReference type="RefSeq" id="WP_069295747.1">
    <property type="nucleotide sequence ID" value="NZ_MCRI01000010.1"/>
</dbReference>
<dbReference type="PATRIC" id="fig|291169.3.peg.1263"/>
<dbReference type="InterPro" id="IPR007922">
    <property type="entry name" value="DciA-like"/>
</dbReference>
<dbReference type="AlphaFoldDB" id="A0A1E3GSL1"/>
<reference evidence="1 2" key="1">
    <citation type="submission" date="2016-07" db="EMBL/GenBank/DDBJ databases">
        <title>Draft Genome Sequence of Methylophaga muralis Bur 1.</title>
        <authorList>
            <person name="Vasilenko O.V."/>
            <person name="Doronina N.V."/>
            <person name="Shmareva M.N."/>
            <person name="Tarlachkov S.V."/>
            <person name="Mustakhimov I."/>
            <person name="Trotsenko Y.A."/>
        </authorList>
    </citation>
    <scope>NUCLEOTIDE SEQUENCE [LARGE SCALE GENOMIC DNA]</scope>
    <source>
        <strain evidence="1 2">Bur 1</strain>
    </source>
</reference>
<comment type="caution">
    <text evidence="1">The sequence shown here is derived from an EMBL/GenBank/DDBJ whole genome shotgun (WGS) entry which is preliminary data.</text>
</comment>
<evidence type="ECO:0008006" key="3">
    <source>
        <dbReference type="Google" id="ProtNLM"/>
    </source>
</evidence>
<sequence length="150" mass="16313">MSNKPLHFATVCQSNQQLQQIAKRAQKLTQLNSILQEILPSQFAGHCQLANLNDNKIIIHTESAAIASLLRFHSATICKTLSNQLAVNIDRVEVKVKPGQSAQKSPRSNTIDMSNNNAALIAQTAAGLDDGQLKTALHKLAKRGEFSNDS</sequence>
<dbReference type="Proteomes" id="UP000094379">
    <property type="component" value="Unassembled WGS sequence"/>
</dbReference>
<evidence type="ECO:0000313" key="2">
    <source>
        <dbReference type="Proteomes" id="UP000094379"/>
    </source>
</evidence>
<accession>A0A1E3GSL1</accession>
<evidence type="ECO:0000313" key="1">
    <source>
        <dbReference type="EMBL" id="ODN67017.1"/>
    </source>
</evidence>
<dbReference type="EMBL" id="MCRI01000010">
    <property type="protein sequence ID" value="ODN67017.1"/>
    <property type="molecule type" value="Genomic_DNA"/>
</dbReference>
<gene>
    <name evidence="1" type="ORF">A9E74_01257</name>
</gene>
<organism evidence="1 2">
    <name type="scientific">Methylophaga muralis</name>
    <dbReference type="NCBI Taxonomy" id="291169"/>
    <lineage>
        <taxon>Bacteria</taxon>
        <taxon>Pseudomonadati</taxon>
        <taxon>Pseudomonadota</taxon>
        <taxon>Gammaproteobacteria</taxon>
        <taxon>Thiotrichales</taxon>
        <taxon>Piscirickettsiaceae</taxon>
        <taxon>Methylophaga</taxon>
    </lineage>
</organism>
<name>A0A1E3GSL1_9GAMM</name>
<dbReference type="Pfam" id="PF05258">
    <property type="entry name" value="DciA"/>
    <property type="match status" value="1"/>
</dbReference>
<protein>
    <recommendedName>
        <fullName evidence="3">DUF721 domain-containing protein</fullName>
    </recommendedName>
</protein>
<dbReference type="STRING" id="291169.A9E74_01257"/>